<dbReference type="HOGENOM" id="CLU_008591_0_0_7"/>
<dbReference type="PATRIC" id="fig|1121448.10.peg.392"/>
<dbReference type="InterPro" id="IPR019734">
    <property type="entry name" value="TPR_rpt"/>
</dbReference>
<dbReference type="SUPFAM" id="SSF48452">
    <property type="entry name" value="TPR-like"/>
    <property type="match status" value="1"/>
</dbReference>
<dbReference type="PANTHER" id="PTHR48125:SF10">
    <property type="entry name" value="OS12G0136300 PROTEIN"/>
    <property type="match status" value="1"/>
</dbReference>
<evidence type="ECO:0000313" key="3">
    <source>
        <dbReference type="EMBL" id="AGW12311.1"/>
    </source>
</evidence>
<dbReference type="EMBL" id="CP006585">
    <property type="protein sequence ID" value="AGW12311.1"/>
    <property type="molecule type" value="Genomic_DNA"/>
</dbReference>
<evidence type="ECO:0000256" key="1">
    <source>
        <dbReference type="PROSITE-ProRule" id="PRU00339"/>
    </source>
</evidence>
<dbReference type="KEGG" id="dgg:DGI_0392"/>
<sequence>MLPARPPAPPRLPPGLLLAVLVLAATLMGAASPLSAATLAIRQAQNHEQLTITLDEAPSLYNLLRDSRTSLTLALPPDYWKKHPRPATLQPRRGKLLRRVEPTPQGLRIELVSPAFGFIHQLDGKTLTVDVFADPLGARWEPAPQPAANATPPAFTEQPTADAPPVTAKANATASTSAAANATANATAAPRPRATPPSISGPIVSGPITPSPLTPGANASGANLTGPTISGPITPRTAVSAPAAAGPNASASTASGPSPSGAIISGPITPRPAEPGAPAPVPALSRPWNLRAPVLLRELGDPMPGGRSVQAAAPAQPPAPTAPPTPAAPPIAPPAAAPPTAPPAAALPPAPLPVLPPLPAIPPLAQNATPSPVLAQNATPAGNASLALAPDPAPDAATNASSALVESTRTGRSRDPNEGWILTADEALKALEPREPAPGEEQNASKPYVPDFDAVINSARAAMVNGDHDDAIAIFDALRVHPKLPKRLVEEVLYSLADAHFIKAKEDYRTHYDTLTSLLIAAMNQNPRSPRTPEALLKLGLINLRVGNAPEADAYFAMLLREFPNDPSVPLVYYYQGKNFFDQGKFQEAADKFQYVVQQFPDSRHVREAAVGLAEALYKLGYDTQALQIVDYIDKRWPRFYVEYPPILKLGGEVAARNQAWERARANYWTYYNLSPDGDDADITLARIGDVYLGQNSTAAAREIYQQCAARYPGKDGALISLMRLAENGVHDTPSVEEMFTVFDRPFSTQPADIYQRILSEHPESSLAPLARLKLAMWRLFNTREREALADVETFLKDYPQHELTPQAMEVAGQAFQAVIANHVGQENYPGIVVLCNEHPMIAEKLDRLPPTTQTAMALAFWKTGQPARALSILEPLLARPGMPEESEMALQLATTIHLENRAWDKIVALHELVQDWELSPKIKDEFDYALALAYENLQSPDKSQAIWEELADKKDLGVNRIAYTKYFLAIEARKRENLKAAYEHGMDALSYFLESGEDPGKVMDLLHLLMDVSDVAGRPRDALKWAIEFGNRLDPADTRWPAMRYRTAQLYKKVQDEGQWRAILEELASQLPNSPFGRMAAMDLKGAQLEEGVSQYTPPPPL</sequence>
<keyword evidence="1" id="KW-0802">TPR repeat</keyword>
<dbReference type="Pfam" id="PF13174">
    <property type="entry name" value="TPR_6"/>
    <property type="match status" value="2"/>
</dbReference>
<dbReference type="PANTHER" id="PTHR48125">
    <property type="entry name" value="LP07818P1"/>
    <property type="match status" value="1"/>
</dbReference>
<feature type="region of interest" description="Disordered" evidence="2">
    <location>
        <begin position="140"/>
        <end position="285"/>
    </location>
</feature>
<organism evidence="3 4">
    <name type="scientific">Megalodesulfovibrio gigas (strain ATCC 19364 / DSM 1382 / NCIMB 9332 / VKM B-1759)</name>
    <name type="common">Desulfovibrio gigas</name>
    <dbReference type="NCBI Taxonomy" id="1121448"/>
    <lineage>
        <taxon>Bacteria</taxon>
        <taxon>Pseudomonadati</taxon>
        <taxon>Thermodesulfobacteriota</taxon>
        <taxon>Desulfovibrionia</taxon>
        <taxon>Desulfovibrionales</taxon>
        <taxon>Desulfovibrionaceae</taxon>
        <taxon>Megalodesulfovibrio</taxon>
    </lineage>
</organism>
<dbReference type="SMART" id="SM00028">
    <property type="entry name" value="TPR"/>
    <property type="match status" value="4"/>
</dbReference>
<dbReference type="PROSITE" id="PS50005">
    <property type="entry name" value="TPR"/>
    <property type="match status" value="1"/>
</dbReference>
<dbReference type="AlphaFoldDB" id="T2G841"/>
<dbReference type="STRING" id="1121448.DGI_0392"/>
<proteinExistence type="predicted"/>
<feature type="compositionally biased region" description="Pro residues" evidence="2">
    <location>
        <begin position="315"/>
        <end position="344"/>
    </location>
</feature>
<dbReference type="Gene3D" id="1.25.40.10">
    <property type="entry name" value="Tetratricopeptide repeat domain"/>
    <property type="match status" value="3"/>
</dbReference>
<keyword evidence="4" id="KW-1185">Reference proteome</keyword>
<gene>
    <name evidence="3" type="ORF">DGI_0392</name>
</gene>
<accession>T2G841</accession>
<protein>
    <submittedName>
        <fullName evidence="3">Putative tetratricopeptide domain-containing protein</fullName>
    </submittedName>
</protein>
<dbReference type="eggNOG" id="COG1729">
    <property type="taxonomic scope" value="Bacteria"/>
</dbReference>
<dbReference type="eggNOG" id="COG0457">
    <property type="taxonomic scope" value="Bacteria"/>
</dbReference>
<reference evidence="3 4" key="1">
    <citation type="journal article" date="2013" name="J. Bacteriol.">
        <title>Roles of HynAB and Ech, the only two hydrogenases found in the model sulfate reducer Desulfovibrio gigas.</title>
        <authorList>
            <person name="Morais-Silva F.O."/>
            <person name="Santos C.I."/>
            <person name="Rodrigues R."/>
            <person name="Pereira I.A."/>
            <person name="Rodrigues-Pousada C."/>
        </authorList>
    </citation>
    <scope>NUCLEOTIDE SEQUENCE [LARGE SCALE GENOMIC DNA]</scope>
    <source>
        <strain evidence="4">ATCC 19364 / DSM 1382 / NCIMB 9332 / VKM B-1759</strain>
    </source>
</reference>
<feature type="repeat" description="TPR" evidence="1">
    <location>
        <begin position="570"/>
        <end position="603"/>
    </location>
</feature>
<feature type="compositionally biased region" description="Low complexity" evidence="2">
    <location>
        <begin position="167"/>
        <end position="208"/>
    </location>
</feature>
<dbReference type="Pfam" id="PF13432">
    <property type="entry name" value="TPR_16"/>
    <property type="match status" value="1"/>
</dbReference>
<feature type="compositionally biased region" description="Low complexity" evidence="2">
    <location>
        <begin position="384"/>
        <end position="404"/>
    </location>
</feature>
<reference evidence="4" key="2">
    <citation type="submission" date="2013-07" db="EMBL/GenBank/DDBJ databases">
        <authorList>
            <person name="Morais-Silva F.O."/>
            <person name="Rezende A.M."/>
            <person name="Pimentel C."/>
            <person name="Resende D.M."/>
            <person name="Santos C.I."/>
            <person name="Clemente C."/>
            <person name="de Oliveira L.M."/>
            <person name="da Silva S.M."/>
            <person name="Costa D.A."/>
            <person name="Varela-Raposo A."/>
            <person name="Horacio E.C.A."/>
            <person name="Matos M."/>
            <person name="Flores O."/>
            <person name="Ruiz J.C."/>
            <person name="Rodrigues-Pousada C."/>
        </authorList>
    </citation>
    <scope>NUCLEOTIDE SEQUENCE [LARGE SCALE GENOMIC DNA]</scope>
    <source>
        <strain evidence="4">ATCC 19364 / DSM 1382 / NCIMB 9332 / VKM B-1759</strain>
    </source>
</reference>
<feature type="compositionally biased region" description="Pro residues" evidence="2">
    <location>
        <begin position="269"/>
        <end position="281"/>
    </location>
</feature>
<feature type="region of interest" description="Disordered" evidence="2">
    <location>
        <begin position="384"/>
        <end position="420"/>
    </location>
</feature>
<evidence type="ECO:0000313" key="4">
    <source>
        <dbReference type="Proteomes" id="UP000016587"/>
    </source>
</evidence>
<evidence type="ECO:0000256" key="2">
    <source>
        <dbReference type="SAM" id="MobiDB-lite"/>
    </source>
</evidence>
<feature type="region of interest" description="Disordered" evidence="2">
    <location>
        <begin position="299"/>
        <end position="344"/>
    </location>
</feature>
<feature type="compositionally biased region" description="Low complexity" evidence="2">
    <location>
        <begin position="234"/>
        <end position="268"/>
    </location>
</feature>
<name>T2G841_MEGG1</name>
<dbReference type="InterPro" id="IPR011990">
    <property type="entry name" value="TPR-like_helical_dom_sf"/>
</dbReference>
<dbReference type="Proteomes" id="UP000016587">
    <property type="component" value="Chromosome"/>
</dbReference>